<gene>
    <name evidence="2" type="ORF">ACFFVB_16340</name>
</gene>
<evidence type="ECO:0000313" key="2">
    <source>
        <dbReference type="EMBL" id="MFB9054659.1"/>
    </source>
</evidence>
<dbReference type="Proteomes" id="UP001589605">
    <property type="component" value="Unassembled WGS sequence"/>
</dbReference>
<proteinExistence type="predicted"/>
<dbReference type="InterPro" id="IPR043519">
    <property type="entry name" value="NT_sf"/>
</dbReference>
<name>A0ABV5F5I8_9FLAO</name>
<evidence type="ECO:0000259" key="1">
    <source>
        <dbReference type="SMART" id="SM00954"/>
    </source>
</evidence>
<evidence type="ECO:0000313" key="3">
    <source>
        <dbReference type="Proteomes" id="UP001589605"/>
    </source>
</evidence>
<dbReference type="InterPro" id="IPR007685">
    <property type="entry name" value="RelA_SpoT"/>
</dbReference>
<dbReference type="RefSeq" id="WP_382384299.1">
    <property type="nucleotide sequence ID" value="NZ_JBHMEZ010000030.1"/>
</dbReference>
<dbReference type="SMART" id="SM00954">
    <property type="entry name" value="RelA_SpoT"/>
    <property type="match status" value="1"/>
</dbReference>
<keyword evidence="3" id="KW-1185">Reference proteome</keyword>
<dbReference type="Gene3D" id="1.10.287.860">
    <property type="entry name" value="Nucleotidyltransferase"/>
    <property type="match status" value="1"/>
</dbReference>
<protein>
    <submittedName>
        <fullName evidence="2">GTP pyrophosphokinase family protein</fullName>
    </submittedName>
</protein>
<feature type="domain" description="RelA/SpoT" evidence="1">
    <location>
        <begin position="42"/>
        <end position="168"/>
    </location>
</feature>
<dbReference type="SUPFAM" id="SSF81301">
    <property type="entry name" value="Nucleotidyltransferase"/>
    <property type="match status" value="1"/>
</dbReference>
<dbReference type="EMBL" id="JBHMEZ010000030">
    <property type="protein sequence ID" value="MFB9054659.1"/>
    <property type="molecule type" value="Genomic_DNA"/>
</dbReference>
<sequence>MKSILEEYDKSKIKLVNLSTTLKALVTSLLEQKGIKTHQIETRVKDKESLKKKILRKNNKYENLANITDIVGIRIITYFEDEIDQIASIIKKEFEIDKKNSIDKRKSETDKFGYRSLHYVANLKEERTKLSEYSDYKQIKFEFQIRSILQHSWAEIEHDLGYKGEFEIPSSAKRTFYRVAALLEQADIEFVKLKSTILEYEAKVGKGVKEKPGQIGIDKASLISFITTNDNVIRIEDKIADCGVEVFISYGEAPDLISDKLIGQIKALGIENIKQLEELYLANEKEFISNEQNDFINTDASGFERGASIIWLINFLLETK</sequence>
<accession>A0ABV5F5I8</accession>
<dbReference type="Pfam" id="PF04607">
    <property type="entry name" value="RelA_SpoT"/>
    <property type="match status" value="1"/>
</dbReference>
<dbReference type="Gene3D" id="3.30.460.10">
    <property type="entry name" value="Beta Polymerase, domain 2"/>
    <property type="match status" value="1"/>
</dbReference>
<dbReference type="PANTHER" id="PTHR41773:SF1">
    <property type="entry name" value="RELA_SPOT DOMAIN-CONTAINING PROTEIN"/>
    <property type="match status" value="1"/>
</dbReference>
<dbReference type="PANTHER" id="PTHR41773">
    <property type="entry name" value="GTP PYROPHOSPHATASE-RELATED"/>
    <property type="match status" value="1"/>
</dbReference>
<comment type="caution">
    <text evidence="2">The sequence shown here is derived from an EMBL/GenBank/DDBJ whole genome shotgun (WGS) entry which is preliminary data.</text>
</comment>
<organism evidence="2 3">
    <name type="scientific">Formosa undariae</name>
    <dbReference type="NCBI Taxonomy" id="1325436"/>
    <lineage>
        <taxon>Bacteria</taxon>
        <taxon>Pseudomonadati</taxon>
        <taxon>Bacteroidota</taxon>
        <taxon>Flavobacteriia</taxon>
        <taxon>Flavobacteriales</taxon>
        <taxon>Flavobacteriaceae</taxon>
        <taxon>Formosa</taxon>
    </lineage>
</organism>
<dbReference type="CDD" id="cd05399">
    <property type="entry name" value="NT_Rel-Spo_like"/>
    <property type="match status" value="1"/>
</dbReference>
<reference evidence="2 3" key="1">
    <citation type="submission" date="2024-09" db="EMBL/GenBank/DDBJ databases">
        <authorList>
            <person name="Sun Q."/>
            <person name="Mori K."/>
        </authorList>
    </citation>
    <scope>NUCLEOTIDE SEQUENCE [LARGE SCALE GENOMIC DNA]</scope>
    <source>
        <strain evidence="2 3">CECT 8286</strain>
    </source>
</reference>